<reference evidence="5" key="1">
    <citation type="submission" date="2023-07" db="EMBL/GenBank/DDBJ databases">
        <title>Genome mining of underrepresented organisms for secondary metabolites.</title>
        <authorList>
            <person name="D'Agostino P.M."/>
        </authorList>
    </citation>
    <scope>NUCLEOTIDE SEQUENCE [LARGE SCALE GENOMIC DNA]</scope>
    <source>
        <strain evidence="5">WS4403</strain>
    </source>
</reference>
<evidence type="ECO:0000313" key="5">
    <source>
        <dbReference type="Proteomes" id="UP001195624"/>
    </source>
</evidence>
<dbReference type="Pfam" id="PF07338">
    <property type="entry name" value="YdgH_BhsA-like"/>
    <property type="match status" value="1"/>
</dbReference>
<feature type="chain" id="PRO_5047447894" description="YdgH/BhsA/McbA-like domain-containing protein" evidence="2">
    <location>
        <begin position="23"/>
        <end position="84"/>
    </location>
</feature>
<gene>
    <name evidence="4" type="ORF">J2125_004032</name>
</gene>
<evidence type="ECO:0000259" key="3">
    <source>
        <dbReference type="Pfam" id="PF07338"/>
    </source>
</evidence>
<dbReference type="InterPro" id="IPR036275">
    <property type="entry name" value="YdgH-like_sf"/>
</dbReference>
<organism evidence="4 5">
    <name type="scientific">Winslowiella toletana</name>
    <dbReference type="NCBI Taxonomy" id="92490"/>
    <lineage>
        <taxon>Bacteria</taxon>
        <taxon>Pseudomonadati</taxon>
        <taxon>Pseudomonadota</taxon>
        <taxon>Gammaproteobacteria</taxon>
        <taxon>Enterobacterales</taxon>
        <taxon>Erwiniaceae</taxon>
        <taxon>Winslowiella</taxon>
    </lineage>
</organism>
<dbReference type="RefSeq" id="WP_017801760.1">
    <property type="nucleotide sequence ID" value="NZ_JAGGMQ010000001.1"/>
</dbReference>
<dbReference type="NCBIfam" id="NF047859">
    <property type="entry name" value="StressCuResBhsA"/>
    <property type="match status" value="1"/>
</dbReference>
<evidence type="ECO:0000313" key="4">
    <source>
        <dbReference type="EMBL" id="MBP2170840.1"/>
    </source>
</evidence>
<feature type="domain" description="YdgH/BhsA/McbA-like" evidence="3">
    <location>
        <begin position="32"/>
        <end position="84"/>
    </location>
</feature>
<comment type="caution">
    <text evidence="4">The sequence shown here is derived from an EMBL/GenBank/DDBJ whole genome shotgun (WGS) entry which is preliminary data.</text>
</comment>
<dbReference type="InterPro" id="IPR010854">
    <property type="entry name" value="YdgH/BhsA/McbA-like_dom"/>
</dbReference>
<accession>A0ABS4PDY0</accession>
<dbReference type="Gene3D" id="3.30.1660.10">
    <property type="entry name" value="Flavin-binding protein dodecin"/>
    <property type="match status" value="1"/>
</dbReference>
<protein>
    <recommendedName>
        <fullName evidence="3">YdgH/BhsA/McbA-like domain-containing protein</fullName>
    </recommendedName>
</protein>
<dbReference type="SUPFAM" id="SSF159871">
    <property type="entry name" value="YdgH-like"/>
    <property type="match status" value="1"/>
</dbReference>
<evidence type="ECO:0000256" key="1">
    <source>
        <dbReference type="ARBA" id="ARBA00022729"/>
    </source>
</evidence>
<name>A0ABS4PDY0_9GAMM</name>
<dbReference type="Proteomes" id="UP001195624">
    <property type="component" value="Unassembled WGS sequence"/>
</dbReference>
<dbReference type="InterPro" id="IPR025543">
    <property type="entry name" value="Dodecin-like"/>
</dbReference>
<sequence>MRSIKIILPLLILGSYTVNSFAARPVTSDEGLTKIGTISASGETTLSDLENKLALKADERGASAYRIISAGGENMLYGVAVIYK</sequence>
<proteinExistence type="predicted"/>
<feature type="signal peptide" evidence="2">
    <location>
        <begin position="1"/>
        <end position="22"/>
    </location>
</feature>
<evidence type="ECO:0000256" key="2">
    <source>
        <dbReference type="SAM" id="SignalP"/>
    </source>
</evidence>
<keyword evidence="1 2" id="KW-0732">Signal</keyword>
<dbReference type="EMBL" id="JAGGMQ010000001">
    <property type="protein sequence ID" value="MBP2170840.1"/>
    <property type="molecule type" value="Genomic_DNA"/>
</dbReference>
<keyword evidence="5" id="KW-1185">Reference proteome</keyword>